<sequence length="133" mass="13796">MVLMASLSSFSHALTLNGLLINVVQVTGVLRCSLNGNLNAPPLSRVTVHLACDGTDIAQTVTDQAGAVAITNTLPSGNNFDLQRCLVRVYLPVASCSVFPLNGVLTAPLSLVHVIPSTLGNVACLTIGFVRLG</sequence>
<accession>A0A6D2KUQ3</accession>
<evidence type="ECO:0000313" key="2">
    <source>
        <dbReference type="Proteomes" id="UP000467841"/>
    </source>
</evidence>
<dbReference type="PANTHER" id="PTHR34458">
    <property type="entry name" value="POLLEN OLE E 1 ALLERGEN AND EXTENSIN FAMILY PROTEIN-RELATED"/>
    <property type="match status" value="1"/>
</dbReference>
<dbReference type="OrthoDB" id="1104689at2759"/>
<protein>
    <submittedName>
        <fullName evidence="1">Uncharacterized protein</fullName>
    </submittedName>
</protein>
<dbReference type="Proteomes" id="UP000467841">
    <property type="component" value="Unassembled WGS sequence"/>
</dbReference>
<dbReference type="EMBL" id="CACVBM020001718">
    <property type="protein sequence ID" value="CAA7058222.1"/>
    <property type="molecule type" value="Genomic_DNA"/>
</dbReference>
<dbReference type="PANTHER" id="PTHR34458:SF15">
    <property type="entry name" value="POLLEN OLE E 1 ALLERGEN AND EXTENSIN FAMILY PROTEIN"/>
    <property type="match status" value="1"/>
</dbReference>
<reference evidence="1" key="1">
    <citation type="submission" date="2020-01" db="EMBL/GenBank/DDBJ databases">
        <authorList>
            <person name="Mishra B."/>
        </authorList>
    </citation>
    <scope>NUCLEOTIDE SEQUENCE [LARGE SCALE GENOMIC DNA]</scope>
</reference>
<comment type="caution">
    <text evidence="1">The sequence shown here is derived from an EMBL/GenBank/DDBJ whole genome shotgun (WGS) entry which is preliminary data.</text>
</comment>
<gene>
    <name evidence="1" type="ORF">MERR_LOCUS45458</name>
</gene>
<dbReference type="InterPro" id="IPR040404">
    <property type="entry name" value="Phylloplanin-like"/>
</dbReference>
<evidence type="ECO:0000313" key="1">
    <source>
        <dbReference type="EMBL" id="CAA7058222.1"/>
    </source>
</evidence>
<name>A0A6D2KUQ3_9BRAS</name>
<dbReference type="AlphaFoldDB" id="A0A6D2KUQ3"/>
<proteinExistence type="predicted"/>
<keyword evidence="2" id="KW-1185">Reference proteome</keyword>
<organism evidence="1 2">
    <name type="scientific">Microthlaspi erraticum</name>
    <dbReference type="NCBI Taxonomy" id="1685480"/>
    <lineage>
        <taxon>Eukaryota</taxon>
        <taxon>Viridiplantae</taxon>
        <taxon>Streptophyta</taxon>
        <taxon>Embryophyta</taxon>
        <taxon>Tracheophyta</taxon>
        <taxon>Spermatophyta</taxon>
        <taxon>Magnoliopsida</taxon>
        <taxon>eudicotyledons</taxon>
        <taxon>Gunneridae</taxon>
        <taxon>Pentapetalae</taxon>
        <taxon>rosids</taxon>
        <taxon>malvids</taxon>
        <taxon>Brassicales</taxon>
        <taxon>Brassicaceae</taxon>
        <taxon>Coluteocarpeae</taxon>
        <taxon>Microthlaspi</taxon>
    </lineage>
</organism>